<gene>
    <name evidence="3" type="ORF">RT723_07855</name>
</gene>
<dbReference type="Gene3D" id="3.40.50.1820">
    <property type="entry name" value="alpha/beta hydrolase"/>
    <property type="match status" value="1"/>
</dbReference>
<protein>
    <submittedName>
        <fullName evidence="3">Acyl-CoA thioester hydrolase/BAAT C-terminal domain-containing protein</fullName>
    </submittedName>
</protein>
<evidence type="ECO:0000259" key="2">
    <source>
        <dbReference type="Pfam" id="PF08840"/>
    </source>
</evidence>
<dbReference type="PANTHER" id="PTHR43283:SF7">
    <property type="entry name" value="BETA-LACTAMASE-RELATED DOMAIN-CONTAINING PROTEIN"/>
    <property type="match status" value="1"/>
</dbReference>
<organism evidence="3 4">
    <name type="scientific">Psychrosphaera aquimarina</name>
    <dbReference type="NCBI Taxonomy" id="2044854"/>
    <lineage>
        <taxon>Bacteria</taxon>
        <taxon>Pseudomonadati</taxon>
        <taxon>Pseudomonadota</taxon>
        <taxon>Gammaproteobacteria</taxon>
        <taxon>Alteromonadales</taxon>
        <taxon>Pseudoalteromonadaceae</taxon>
        <taxon>Psychrosphaera</taxon>
    </lineage>
</organism>
<dbReference type="GO" id="GO:0016787">
    <property type="term" value="F:hydrolase activity"/>
    <property type="evidence" value="ECO:0007669"/>
    <property type="project" value="UniProtKB-KW"/>
</dbReference>
<dbReference type="EMBL" id="JAWCUA010000007">
    <property type="protein sequence ID" value="MDU0112909.1"/>
    <property type="molecule type" value="Genomic_DNA"/>
</dbReference>
<dbReference type="InterPro" id="IPR012338">
    <property type="entry name" value="Beta-lactam/transpept-like"/>
</dbReference>
<reference evidence="3 4" key="1">
    <citation type="submission" date="2023-10" db="EMBL/GenBank/DDBJ databases">
        <title>Psychrosphaera aquimaarina strain SW33 isolated from seawater.</title>
        <authorList>
            <person name="Bayburt H."/>
            <person name="Kim J.M."/>
            <person name="Choi B.J."/>
            <person name="Jeon C.O."/>
        </authorList>
    </citation>
    <scope>NUCLEOTIDE SEQUENCE [LARGE SCALE GENOMIC DNA]</scope>
    <source>
        <strain evidence="3 4">KCTC 52743</strain>
    </source>
</reference>
<dbReference type="PANTHER" id="PTHR43283">
    <property type="entry name" value="BETA-LACTAMASE-RELATED"/>
    <property type="match status" value="1"/>
</dbReference>
<dbReference type="PROSITE" id="PS51257">
    <property type="entry name" value="PROKAR_LIPOPROTEIN"/>
    <property type="match status" value="1"/>
</dbReference>
<dbReference type="RefSeq" id="WP_315946570.1">
    <property type="nucleotide sequence ID" value="NZ_JAWCUA010000007.1"/>
</dbReference>
<dbReference type="Pfam" id="PF08840">
    <property type="entry name" value="BAAT_C"/>
    <property type="match status" value="1"/>
</dbReference>
<sequence>MDFFKKILIVLSVTFFLLGCNKPGYPDNVNVERIDTSKLQGLLITPKHGVQRNSLPRITAIVLGGSEGGYYTASQTAVALAQKGIAVVVVGYFGTKNLPTTLKEIPIEYVDYALDYIDSSPTLSRNHCGQVPIVGSSRGAELALLVGAHNDNYSPVIALSPSSHVWGAMGDINAAAWTFNGNPLSFVPRHSQPDYSVEKFIGLDYFKQDLNHPDAADKQIDASNIKGQVLLLAGDDDKLWPSATMAGILQKDIASKGVSVRVKSIVYPNAGHIISPGLPSNLTQFTNDDGQTVILGGTPEGNAMAQSDALKQMVNIIKAPNCYTSTASFNHDKLDDLRDFLKTSNTSSLVLMRGGKVIFEFGDIYQKHTIHSIRKPMLNALYGIYTDQGLIDLNASLFELRIDDITPLTEIEKSATVRELLQSRSGVYLPAAATSQAMLDKLPARGTFTPGEKYAYNNWDFNVAGAIFEKLSGQSIYTAYYKEIAKPLGMKQFTGSNVTITRNTDITELEVDGFYQFESEKSKYPAYHFRMSAYDMALFGQLYENYGVWNNKQIISRDWIERSTTSYSVTNPYMDFGYGMLWNVIIPKADRPNKAFYHTGVGVHMLGVYPSSDLVFVHRVQTETEFEFDQQNLYVIIGKVFDALEDSQKL</sequence>
<keyword evidence="4" id="KW-1185">Reference proteome</keyword>
<evidence type="ECO:0000313" key="4">
    <source>
        <dbReference type="Proteomes" id="UP001257914"/>
    </source>
</evidence>
<dbReference type="InterPro" id="IPR001466">
    <property type="entry name" value="Beta-lactam-related"/>
</dbReference>
<evidence type="ECO:0000313" key="3">
    <source>
        <dbReference type="EMBL" id="MDU0112909.1"/>
    </source>
</evidence>
<dbReference type="InterPro" id="IPR050789">
    <property type="entry name" value="Diverse_Enzym_Activities"/>
</dbReference>
<feature type="domain" description="BAAT/Acyl-CoA thioester hydrolase C-terminal" evidence="2">
    <location>
        <begin position="105"/>
        <end position="316"/>
    </location>
</feature>
<comment type="caution">
    <text evidence="3">The sequence shown here is derived from an EMBL/GenBank/DDBJ whole genome shotgun (WGS) entry which is preliminary data.</text>
</comment>
<dbReference type="Proteomes" id="UP001257914">
    <property type="component" value="Unassembled WGS sequence"/>
</dbReference>
<dbReference type="SUPFAM" id="SSF53474">
    <property type="entry name" value="alpha/beta-Hydrolases"/>
    <property type="match status" value="1"/>
</dbReference>
<feature type="domain" description="Beta-lactamase-related" evidence="1">
    <location>
        <begin position="368"/>
        <end position="630"/>
    </location>
</feature>
<evidence type="ECO:0000259" key="1">
    <source>
        <dbReference type="Pfam" id="PF00144"/>
    </source>
</evidence>
<dbReference type="Pfam" id="PF00144">
    <property type="entry name" value="Beta-lactamase"/>
    <property type="match status" value="1"/>
</dbReference>
<dbReference type="SUPFAM" id="SSF56601">
    <property type="entry name" value="beta-lactamase/transpeptidase-like"/>
    <property type="match status" value="1"/>
</dbReference>
<name>A0ABU3QZR4_9GAMM</name>
<dbReference type="InterPro" id="IPR014940">
    <property type="entry name" value="BAAT_C"/>
</dbReference>
<keyword evidence="3" id="KW-0378">Hydrolase</keyword>
<accession>A0ABU3QZR4</accession>
<proteinExistence type="predicted"/>
<dbReference type="Gene3D" id="3.40.710.10">
    <property type="entry name" value="DD-peptidase/beta-lactamase superfamily"/>
    <property type="match status" value="1"/>
</dbReference>
<dbReference type="InterPro" id="IPR029058">
    <property type="entry name" value="AB_hydrolase_fold"/>
</dbReference>